<dbReference type="Proteomes" id="UP000749646">
    <property type="component" value="Unassembled WGS sequence"/>
</dbReference>
<dbReference type="AlphaFoldDB" id="A0A9P6MGY9"/>
<evidence type="ECO:0000256" key="1">
    <source>
        <dbReference type="SAM" id="Phobius"/>
    </source>
</evidence>
<name>A0A9P6MGY9_9FUNG</name>
<evidence type="ECO:0000313" key="3">
    <source>
        <dbReference type="Proteomes" id="UP000749646"/>
    </source>
</evidence>
<protein>
    <submittedName>
        <fullName evidence="2">Uncharacterized protein</fullName>
    </submittedName>
</protein>
<keyword evidence="1" id="KW-0472">Membrane</keyword>
<proteinExistence type="predicted"/>
<evidence type="ECO:0000313" key="2">
    <source>
        <dbReference type="EMBL" id="KAF9999946.1"/>
    </source>
</evidence>
<keyword evidence="3" id="KW-1185">Reference proteome</keyword>
<keyword evidence="1" id="KW-0812">Transmembrane</keyword>
<accession>A0A9P6MGY9</accession>
<comment type="caution">
    <text evidence="2">The sequence shown here is derived from an EMBL/GenBank/DDBJ whole genome shotgun (WGS) entry which is preliminary data.</text>
</comment>
<reference evidence="2" key="1">
    <citation type="journal article" date="2020" name="Fungal Divers.">
        <title>Resolving the Mortierellaceae phylogeny through synthesis of multi-gene phylogenetics and phylogenomics.</title>
        <authorList>
            <person name="Vandepol N."/>
            <person name="Liber J."/>
            <person name="Desiro A."/>
            <person name="Na H."/>
            <person name="Kennedy M."/>
            <person name="Barry K."/>
            <person name="Grigoriev I.V."/>
            <person name="Miller A.N."/>
            <person name="O'Donnell K."/>
            <person name="Stajich J.E."/>
            <person name="Bonito G."/>
        </authorList>
    </citation>
    <scope>NUCLEOTIDE SEQUENCE</scope>
    <source>
        <strain evidence="2">MES-2147</strain>
    </source>
</reference>
<keyword evidence="1" id="KW-1133">Transmembrane helix</keyword>
<sequence length="325" mass="37487">METESSTLSMWNANTSYETGNLDVDFVTMYFRQNKTAPGEEFNASVMFLPTGAKSTKDTSTKGRFMVNTVKQNEYGVYLNQGLEIRVTPRRFWTVREDIWGLFGTLVDYQISSVSSYLHNVVPDFDGAYVEVMLPKELEIKTEILLTTIPSAFAAWGGAFSAAWSIFYFFFGASRLSPFGIINECMRMKTRRYITKQYGDWSWKARRNQQLDSKPSNSTTTVSLSVWPTNDVSSTAPASNVSFDRVMEGVEVDLVKRRMQAQDEEIKNLKGDFKRLHGLLNEYYLDMDLISEVDTPDDRPWYKRIRWRKSGEDENKNNEQLKHLL</sequence>
<dbReference type="OrthoDB" id="2306594at2759"/>
<organism evidence="2 3">
    <name type="scientific">Modicella reniformis</name>
    <dbReference type="NCBI Taxonomy" id="1440133"/>
    <lineage>
        <taxon>Eukaryota</taxon>
        <taxon>Fungi</taxon>
        <taxon>Fungi incertae sedis</taxon>
        <taxon>Mucoromycota</taxon>
        <taxon>Mortierellomycotina</taxon>
        <taxon>Mortierellomycetes</taxon>
        <taxon>Mortierellales</taxon>
        <taxon>Mortierellaceae</taxon>
        <taxon>Modicella</taxon>
    </lineage>
</organism>
<feature type="transmembrane region" description="Helical" evidence="1">
    <location>
        <begin position="153"/>
        <end position="171"/>
    </location>
</feature>
<gene>
    <name evidence="2" type="ORF">BGZ65_004776</name>
</gene>
<dbReference type="EMBL" id="JAAAHW010000682">
    <property type="protein sequence ID" value="KAF9999946.1"/>
    <property type="molecule type" value="Genomic_DNA"/>
</dbReference>